<dbReference type="Proteomes" id="UP001348149">
    <property type="component" value="Unassembled WGS sequence"/>
</dbReference>
<organism evidence="2 3">
    <name type="scientific">Mesobacterium hydrothermale</name>
    <dbReference type="NCBI Taxonomy" id="3111907"/>
    <lineage>
        <taxon>Bacteria</taxon>
        <taxon>Pseudomonadati</taxon>
        <taxon>Pseudomonadota</taxon>
        <taxon>Alphaproteobacteria</taxon>
        <taxon>Rhodobacterales</taxon>
        <taxon>Roseobacteraceae</taxon>
        <taxon>Mesobacterium</taxon>
    </lineage>
</organism>
<keyword evidence="1" id="KW-0732">Signal</keyword>
<feature type="signal peptide" evidence="1">
    <location>
        <begin position="1"/>
        <end position="18"/>
    </location>
</feature>
<dbReference type="RefSeq" id="WP_326296521.1">
    <property type="nucleotide sequence ID" value="NZ_JAYLLH010000006.1"/>
</dbReference>
<accession>A0ABU6HEK8</accession>
<sequence>MKQIAAALILTLLAGCGADGPPIRPSVNTSVRVTPNGVSTATGVSVQSGPVTVGVAL</sequence>
<dbReference type="EMBL" id="JAYLLH010000006">
    <property type="protein sequence ID" value="MEC3860887.1"/>
    <property type="molecule type" value="Genomic_DNA"/>
</dbReference>
<evidence type="ECO:0000313" key="2">
    <source>
        <dbReference type="EMBL" id="MEC3860887.1"/>
    </source>
</evidence>
<keyword evidence="3" id="KW-1185">Reference proteome</keyword>
<dbReference type="PROSITE" id="PS51257">
    <property type="entry name" value="PROKAR_LIPOPROTEIN"/>
    <property type="match status" value="1"/>
</dbReference>
<evidence type="ECO:0000256" key="1">
    <source>
        <dbReference type="SAM" id="SignalP"/>
    </source>
</evidence>
<feature type="chain" id="PRO_5046275877" description="Argininosuccinate lyase" evidence="1">
    <location>
        <begin position="19"/>
        <end position="57"/>
    </location>
</feature>
<proteinExistence type="predicted"/>
<name>A0ABU6HEK8_9RHOB</name>
<evidence type="ECO:0008006" key="4">
    <source>
        <dbReference type="Google" id="ProtNLM"/>
    </source>
</evidence>
<reference evidence="2 3" key="1">
    <citation type="submission" date="2024-01" db="EMBL/GenBank/DDBJ databases">
        <title>Mesobacterium rodlantinim sp. nov., isolated from shallow sea hydrothermal systems off Kueishantao Island.</title>
        <authorList>
            <person name="Su Z."/>
            <person name="Tang K."/>
        </authorList>
    </citation>
    <scope>NUCLEOTIDE SEQUENCE [LARGE SCALE GENOMIC DNA]</scope>
    <source>
        <strain evidence="2 3">TK19101</strain>
    </source>
</reference>
<protein>
    <recommendedName>
        <fullName evidence="4">Argininosuccinate lyase</fullName>
    </recommendedName>
</protein>
<gene>
    <name evidence="2" type="ORF">VK792_06295</name>
</gene>
<evidence type="ECO:0000313" key="3">
    <source>
        <dbReference type="Proteomes" id="UP001348149"/>
    </source>
</evidence>
<comment type="caution">
    <text evidence="2">The sequence shown here is derived from an EMBL/GenBank/DDBJ whole genome shotgun (WGS) entry which is preliminary data.</text>
</comment>